<organism evidence="11 12">
    <name type="scientific">Thermodesulforhabdus norvegica</name>
    <dbReference type="NCBI Taxonomy" id="39841"/>
    <lineage>
        <taxon>Bacteria</taxon>
        <taxon>Pseudomonadati</taxon>
        <taxon>Thermodesulfobacteriota</taxon>
        <taxon>Syntrophobacteria</taxon>
        <taxon>Syntrophobacterales</taxon>
        <taxon>Thermodesulforhabdaceae</taxon>
        <taxon>Thermodesulforhabdus</taxon>
    </lineage>
</organism>
<feature type="domain" description="ABC transmembrane type-2" evidence="10">
    <location>
        <begin position="27"/>
        <end position="251"/>
    </location>
</feature>
<feature type="transmembrane region" description="Helical" evidence="9">
    <location>
        <begin position="63"/>
        <end position="80"/>
    </location>
</feature>
<evidence type="ECO:0000256" key="3">
    <source>
        <dbReference type="ARBA" id="ARBA00022448"/>
    </source>
</evidence>
<dbReference type="InterPro" id="IPR013525">
    <property type="entry name" value="ABC2_TM"/>
</dbReference>
<dbReference type="OrthoDB" id="9786910at2"/>
<keyword evidence="7 9" id="KW-1133">Transmembrane helix</keyword>
<evidence type="ECO:0000256" key="1">
    <source>
        <dbReference type="ARBA" id="ARBA00004429"/>
    </source>
</evidence>
<comment type="subcellular location">
    <subcellularLocation>
        <location evidence="1">Cell inner membrane</location>
        <topology evidence="1">Multi-pass membrane protein</topology>
    </subcellularLocation>
    <subcellularLocation>
        <location evidence="9">Cell membrane</location>
        <topology evidence="9">Multi-pass membrane protein</topology>
    </subcellularLocation>
</comment>
<evidence type="ECO:0000256" key="6">
    <source>
        <dbReference type="ARBA" id="ARBA00022692"/>
    </source>
</evidence>
<dbReference type="PANTHER" id="PTHR30413">
    <property type="entry name" value="INNER MEMBRANE TRANSPORT PERMEASE"/>
    <property type="match status" value="1"/>
</dbReference>
<keyword evidence="8 9" id="KW-0472">Membrane</keyword>
<dbReference type="PANTHER" id="PTHR30413:SF8">
    <property type="entry name" value="TRANSPORT PERMEASE PROTEIN"/>
    <property type="match status" value="1"/>
</dbReference>
<keyword evidence="12" id="KW-1185">Reference proteome</keyword>
<dbReference type="AlphaFoldDB" id="A0A1I4V029"/>
<reference evidence="11 12" key="1">
    <citation type="submission" date="2016-10" db="EMBL/GenBank/DDBJ databases">
        <authorList>
            <person name="de Groot N.N."/>
        </authorList>
    </citation>
    <scope>NUCLEOTIDE SEQUENCE [LARGE SCALE GENOMIC DNA]</scope>
    <source>
        <strain evidence="11 12">DSM 9990</strain>
    </source>
</reference>
<dbReference type="STRING" id="39841.SAMN05660836_02070"/>
<keyword evidence="5" id="KW-0997">Cell inner membrane</keyword>
<proteinExistence type="inferred from homology"/>
<keyword evidence="4 9" id="KW-1003">Cell membrane</keyword>
<keyword evidence="6 9" id="KW-0812">Transmembrane</keyword>
<evidence type="ECO:0000256" key="8">
    <source>
        <dbReference type="ARBA" id="ARBA00023136"/>
    </source>
</evidence>
<feature type="transmembrane region" description="Helical" evidence="9">
    <location>
        <begin position="173"/>
        <end position="190"/>
    </location>
</feature>
<feature type="transmembrane region" description="Helical" evidence="9">
    <location>
        <begin position="100"/>
        <end position="125"/>
    </location>
</feature>
<evidence type="ECO:0000256" key="2">
    <source>
        <dbReference type="ARBA" id="ARBA00007783"/>
    </source>
</evidence>
<dbReference type="GO" id="GO:0005886">
    <property type="term" value="C:plasma membrane"/>
    <property type="evidence" value="ECO:0007669"/>
    <property type="project" value="UniProtKB-SubCell"/>
</dbReference>
<comment type="similarity">
    <text evidence="2 9">Belongs to the ABC-2 integral membrane protein family.</text>
</comment>
<evidence type="ECO:0000313" key="12">
    <source>
        <dbReference type="Proteomes" id="UP000199611"/>
    </source>
</evidence>
<dbReference type="GO" id="GO:0140359">
    <property type="term" value="F:ABC-type transporter activity"/>
    <property type="evidence" value="ECO:0007669"/>
    <property type="project" value="InterPro"/>
</dbReference>
<feature type="transmembrane region" description="Helical" evidence="9">
    <location>
        <begin position="228"/>
        <end position="252"/>
    </location>
</feature>
<dbReference type="Proteomes" id="UP000199611">
    <property type="component" value="Unassembled WGS sequence"/>
</dbReference>
<evidence type="ECO:0000256" key="5">
    <source>
        <dbReference type="ARBA" id="ARBA00022519"/>
    </source>
</evidence>
<dbReference type="EMBL" id="FOUU01000007">
    <property type="protein sequence ID" value="SFM94584.1"/>
    <property type="molecule type" value="Genomic_DNA"/>
</dbReference>
<dbReference type="InterPro" id="IPR047817">
    <property type="entry name" value="ABC2_TM_bact-type"/>
</dbReference>
<evidence type="ECO:0000256" key="9">
    <source>
        <dbReference type="RuleBase" id="RU361157"/>
    </source>
</evidence>
<evidence type="ECO:0000313" key="11">
    <source>
        <dbReference type="EMBL" id="SFM94584.1"/>
    </source>
</evidence>
<evidence type="ECO:0000256" key="7">
    <source>
        <dbReference type="ARBA" id="ARBA00022989"/>
    </source>
</evidence>
<dbReference type="Pfam" id="PF01061">
    <property type="entry name" value="ABC2_membrane"/>
    <property type="match status" value="1"/>
</dbReference>
<keyword evidence="3 9" id="KW-0813">Transport</keyword>
<feature type="transmembrane region" description="Helical" evidence="9">
    <location>
        <begin position="26"/>
        <end position="51"/>
    </location>
</feature>
<gene>
    <name evidence="11" type="ORF">SAMN05660836_02070</name>
</gene>
<protein>
    <recommendedName>
        <fullName evidence="9">Transport permease protein</fullName>
    </recommendedName>
</protein>
<feature type="transmembrane region" description="Helical" evidence="9">
    <location>
        <begin position="137"/>
        <end position="161"/>
    </location>
</feature>
<feature type="transmembrane region" description="Helical" evidence="9">
    <location>
        <begin position="202"/>
        <end position="222"/>
    </location>
</feature>
<name>A0A1I4V029_9BACT</name>
<sequence length="259" mass="30038">MMWKRYALLTAHRAFRNIRMQYGGPFGAVVWMFLNPAVMFCIYYFAVAIIFKLKIDKPYGFGEFLFCGIWVWTSFCNALTKSTTALVNEGPILKKVFFSPMVLVPSIVLEAFIGLTAGLFLFLLYRLTTGFPDLRPIYTAVFLIPLTFFLALFTTGLGWLFSVLNVYWRDLTHFINILLTLWFYATPIIYPPELIPDKWEIVLAVNPAHTFIVLFREIMLNLQPGSFVLWLAVISFSLTFFLIGITFMRVFYPRVIDFL</sequence>
<dbReference type="PROSITE" id="PS51012">
    <property type="entry name" value="ABC_TM2"/>
    <property type="match status" value="1"/>
</dbReference>
<dbReference type="GO" id="GO:0015920">
    <property type="term" value="P:lipopolysaccharide transport"/>
    <property type="evidence" value="ECO:0007669"/>
    <property type="project" value="TreeGrafter"/>
</dbReference>
<evidence type="ECO:0000259" key="10">
    <source>
        <dbReference type="PROSITE" id="PS51012"/>
    </source>
</evidence>
<evidence type="ECO:0000256" key="4">
    <source>
        <dbReference type="ARBA" id="ARBA00022475"/>
    </source>
</evidence>
<dbReference type="RefSeq" id="WP_093395574.1">
    <property type="nucleotide sequence ID" value="NZ_FOUU01000007.1"/>
</dbReference>
<accession>A0A1I4V029</accession>